<evidence type="ECO:0008006" key="4">
    <source>
        <dbReference type="Google" id="ProtNLM"/>
    </source>
</evidence>
<dbReference type="RefSeq" id="WP_136061216.1">
    <property type="nucleotide sequence ID" value="NZ_CAAHFH010000001.1"/>
</dbReference>
<accession>A0A6C2UKE9</accession>
<dbReference type="Proteomes" id="UP000346198">
    <property type="component" value="Unassembled WGS sequence"/>
</dbReference>
<evidence type="ECO:0000256" key="1">
    <source>
        <dbReference type="SAM" id="SignalP"/>
    </source>
</evidence>
<protein>
    <recommendedName>
        <fullName evidence="4">AB hydrolase-1 domain-containing protein</fullName>
    </recommendedName>
</protein>
<feature type="signal peptide" evidence="1">
    <location>
        <begin position="1"/>
        <end position="19"/>
    </location>
</feature>
<dbReference type="InterPro" id="IPR007428">
    <property type="entry name" value="MlaA"/>
</dbReference>
<keyword evidence="1" id="KW-0732">Signal</keyword>
<dbReference type="PANTHER" id="PTHR30035">
    <property type="entry name" value="LIPOPROTEIN VACJ-RELATED"/>
    <property type="match status" value="1"/>
</dbReference>
<organism evidence="2 3">
    <name type="scientific">Pontiella sulfatireligans</name>
    <dbReference type="NCBI Taxonomy" id="2750658"/>
    <lineage>
        <taxon>Bacteria</taxon>
        <taxon>Pseudomonadati</taxon>
        <taxon>Kiritimatiellota</taxon>
        <taxon>Kiritimatiellia</taxon>
        <taxon>Kiritimatiellales</taxon>
        <taxon>Pontiellaceae</taxon>
        <taxon>Pontiella</taxon>
    </lineage>
</organism>
<dbReference type="GO" id="GO:0016020">
    <property type="term" value="C:membrane"/>
    <property type="evidence" value="ECO:0007669"/>
    <property type="project" value="InterPro"/>
</dbReference>
<evidence type="ECO:0000313" key="3">
    <source>
        <dbReference type="Proteomes" id="UP000346198"/>
    </source>
</evidence>
<dbReference type="InterPro" id="IPR029058">
    <property type="entry name" value="AB_hydrolase_fold"/>
</dbReference>
<gene>
    <name evidence="2" type="ORF">SCARR_01843</name>
</gene>
<dbReference type="SUPFAM" id="SSF53474">
    <property type="entry name" value="alpha/beta-Hydrolases"/>
    <property type="match status" value="1"/>
</dbReference>
<proteinExistence type="predicted"/>
<feature type="chain" id="PRO_5025450035" description="AB hydrolase-1 domain-containing protein" evidence="1">
    <location>
        <begin position="20"/>
        <end position="432"/>
    </location>
</feature>
<keyword evidence="3" id="KW-1185">Reference proteome</keyword>
<reference evidence="2 3" key="1">
    <citation type="submission" date="2019-04" db="EMBL/GenBank/DDBJ databases">
        <authorList>
            <person name="Van Vliet M D."/>
        </authorList>
    </citation>
    <scope>NUCLEOTIDE SEQUENCE [LARGE SCALE GENOMIC DNA]</scope>
    <source>
        <strain evidence="2 3">F21</strain>
    </source>
</reference>
<dbReference type="PANTHER" id="PTHR30035:SF1">
    <property type="entry name" value="AB HYDROLASE-1 DOMAIN-CONTAINING PROTEIN"/>
    <property type="match status" value="1"/>
</dbReference>
<dbReference type="AlphaFoldDB" id="A0A6C2UKE9"/>
<name>A0A6C2UKE9_9BACT</name>
<sequence length="432" mass="48439">MKYTLIAALFLTGTLTANSGTETSKHPYFFPFVNPFEATVLPLPDAYKADLVEKVPSRDFKLNVFPDREVPSVFWYQKGLKCSLTLQKKEAPLIFVVAGTGAQYKSPKMLVMKRQFYEAGFHVVCITSPTHMNFVVNASSGMPGNTPEDAKDLYRVMEMADAYAKKKKAKISGYALTGYSLGGIESAFVAKLDSERRVFNFDRVLLVNPPADVYVSINRLNQMLVENIPGGVENFGPWIEDTIQMLANDAKESGISDFSGDSIYKLYRYYPPREDFLKALIGLSFRMSSADMVFAVDVMNGGGYVVPQHVEFKASSSLGDYPKVCYRTSFVDYFDEWFFPFYAQQEPGLTQEALIHRASLYELEPFLKGNPKIGLLHNEDDVIMGPGQVEYLKSIFGDRSKIFPIGGHCGNMSHPDVMQFMTDFLTGKIQAK</sequence>
<dbReference type="EMBL" id="CAAHFH010000001">
    <property type="protein sequence ID" value="VGO19784.1"/>
    <property type="molecule type" value="Genomic_DNA"/>
</dbReference>
<dbReference type="Gene3D" id="3.40.50.1820">
    <property type="entry name" value="alpha/beta hydrolase"/>
    <property type="match status" value="1"/>
</dbReference>
<evidence type="ECO:0000313" key="2">
    <source>
        <dbReference type="EMBL" id="VGO19784.1"/>
    </source>
</evidence>